<dbReference type="InterPro" id="IPR027417">
    <property type="entry name" value="P-loop_NTPase"/>
</dbReference>
<accession>A0ABR2NZ99</accession>
<dbReference type="InterPro" id="IPR003439">
    <property type="entry name" value="ABC_transporter-like_ATP-bd"/>
</dbReference>
<keyword evidence="2" id="KW-0813">Transport</keyword>
<protein>
    <recommendedName>
        <fullName evidence="6">ABC transporter domain-containing protein</fullName>
    </recommendedName>
</protein>
<proteinExistence type="predicted"/>
<dbReference type="Pfam" id="PF00005">
    <property type="entry name" value="ABC_tran"/>
    <property type="match status" value="1"/>
</dbReference>
<reference evidence="7 8" key="1">
    <citation type="journal article" date="2024" name="G3 (Bethesda)">
        <title>Genome assembly of Hibiscus sabdariffa L. provides insights into metabolisms of medicinal natural products.</title>
        <authorList>
            <person name="Kim T."/>
        </authorList>
    </citation>
    <scope>NUCLEOTIDE SEQUENCE [LARGE SCALE GENOMIC DNA]</scope>
    <source>
        <strain evidence="7">TK-2024</strain>
        <tissue evidence="7">Old leaves</tissue>
    </source>
</reference>
<dbReference type="SUPFAM" id="SSF52540">
    <property type="entry name" value="P-loop containing nucleoside triphosphate hydrolases"/>
    <property type="match status" value="1"/>
</dbReference>
<sequence>MAKPGKYAPNKCLETLLDMDKSAAAAHLPVPPVPARKTVPGQGFEFSNLSYSVIKKQKKDGEWVKKDVYLLNDISGQAVRGEVMAIMGPSGAGKSTFLDALAGRIARGSLEGSVRLNGKPVTTSYMKMISSYVMQDDQLFPMLTGGKEKTS</sequence>
<dbReference type="Proteomes" id="UP001396334">
    <property type="component" value="Unassembled WGS sequence"/>
</dbReference>
<evidence type="ECO:0000256" key="1">
    <source>
        <dbReference type="ARBA" id="ARBA00004141"/>
    </source>
</evidence>
<name>A0ABR2NZ99_9ROSI</name>
<organism evidence="7 8">
    <name type="scientific">Hibiscus sabdariffa</name>
    <name type="common">roselle</name>
    <dbReference type="NCBI Taxonomy" id="183260"/>
    <lineage>
        <taxon>Eukaryota</taxon>
        <taxon>Viridiplantae</taxon>
        <taxon>Streptophyta</taxon>
        <taxon>Embryophyta</taxon>
        <taxon>Tracheophyta</taxon>
        <taxon>Spermatophyta</taxon>
        <taxon>Magnoliopsida</taxon>
        <taxon>eudicotyledons</taxon>
        <taxon>Gunneridae</taxon>
        <taxon>Pentapetalae</taxon>
        <taxon>rosids</taxon>
        <taxon>malvids</taxon>
        <taxon>Malvales</taxon>
        <taxon>Malvaceae</taxon>
        <taxon>Malvoideae</taxon>
        <taxon>Hibiscus</taxon>
    </lineage>
</organism>
<keyword evidence="3" id="KW-0812">Transmembrane</keyword>
<evidence type="ECO:0000256" key="5">
    <source>
        <dbReference type="ARBA" id="ARBA00023136"/>
    </source>
</evidence>
<comment type="caution">
    <text evidence="7">The sequence shown here is derived from an EMBL/GenBank/DDBJ whole genome shotgun (WGS) entry which is preliminary data.</text>
</comment>
<evidence type="ECO:0000256" key="4">
    <source>
        <dbReference type="ARBA" id="ARBA00022989"/>
    </source>
</evidence>
<evidence type="ECO:0000256" key="2">
    <source>
        <dbReference type="ARBA" id="ARBA00022448"/>
    </source>
</evidence>
<keyword evidence="8" id="KW-1185">Reference proteome</keyword>
<dbReference type="PANTHER" id="PTHR48041:SF73">
    <property type="entry name" value="ABC TRANSPORTER G FAMILY MEMBER STR"/>
    <property type="match status" value="1"/>
</dbReference>
<evidence type="ECO:0000256" key="3">
    <source>
        <dbReference type="ARBA" id="ARBA00022692"/>
    </source>
</evidence>
<keyword evidence="4" id="KW-1133">Transmembrane helix</keyword>
<evidence type="ECO:0000313" key="8">
    <source>
        <dbReference type="Proteomes" id="UP001396334"/>
    </source>
</evidence>
<dbReference type="PANTHER" id="PTHR48041">
    <property type="entry name" value="ABC TRANSPORTER G FAMILY MEMBER 28"/>
    <property type="match status" value="1"/>
</dbReference>
<feature type="domain" description="ABC transporter" evidence="6">
    <location>
        <begin position="71"/>
        <end position="145"/>
    </location>
</feature>
<keyword evidence="5" id="KW-0472">Membrane</keyword>
<dbReference type="EMBL" id="JBBPBN010000089">
    <property type="protein sequence ID" value="KAK8981443.1"/>
    <property type="molecule type" value="Genomic_DNA"/>
</dbReference>
<dbReference type="Gene3D" id="3.40.50.300">
    <property type="entry name" value="P-loop containing nucleotide triphosphate hydrolases"/>
    <property type="match status" value="1"/>
</dbReference>
<comment type="subcellular location">
    <subcellularLocation>
        <location evidence="1">Membrane</location>
        <topology evidence="1">Multi-pass membrane protein</topology>
    </subcellularLocation>
</comment>
<dbReference type="InterPro" id="IPR050352">
    <property type="entry name" value="ABCG_transporters"/>
</dbReference>
<evidence type="ECO:0000259" key="6">
    <source>
        <dbReference type="Pfam" id="PF00005"/>
    </source>
</evidence>
<evidence type="ECO:0000313" key="7">
    <source>
        <dbReference type="EMBL" id="KAK8981443.1"/>
    </source>
</evidence>
<gene>
    <name evidence="7" type="ORF">V6N11_027862</name>
</gene>